<feature type="region of interest" description="Disordered" evidence="1">
    <location>
        <begin position="56"/>
        <end position="77"/>
    </location>
</feature>
<dbReference type="AlphaFoldDB" id="A0A1Y3B478"/>
<dbReference type="Proteomes" id="UP000194236">
    <property type="component" value="Unassembled WGS sequence"/>
</dbReference>
<keyword evidence="3" id="KW-1185">Reference proteome</keyword>
<evidence type="ECO:0000256" key="1">
    <source>
        <dbReference type="SAM" id="MobiDB-lite"/>
    </source>
</evidence>
<evidence type="ECO:0000313" key="3">
    <source>
        <dbReference type="Proteomes" id="UP000194236"/>
    </source>
</evidence>
<reference evidence="2 3" key="1">
    <citation type="submission" date="2017-03" db="EMBL/GenBank/DDBJ databases">
        <title>Genome Survey of Euroglyphus maynei.</title>
        <authorList>
            <person name="Arlian L.G."/>
            <person name="Morgan M.S."/>
            <person name="Rider S.D."/>
        </authorList>
    </citation>
    <scope>NUCLEOTIDE SEQUENCE [LARGE SCALE GENOMIC DNA]</scope>
    <source>
        <strain evidence="2">Arlian Lab</strain>
        <tissue evidence="2">Whole body</tissue>
    </source>
</reference>
<sequence>MYRSKKDREIDKIYAELNSRNSQRRRQLKLQSEARALIDELLNVDNESTSLNVQANTGTNVNEDMPLLESDKNVENN</sequence>
<comment type="caution">
    <text evidence="2">The sequence shown here is derived from an EMBL/GenBank/DDBJ whole genome shotgun (WGS) entry which is preliminary data.</text>
</comment>
<name>A0A1Y3B478_EURMA</name>
<dbReference type="EMBL" id="MUJZ01045699">
    <property type="protein sequence ID" value="OTF74713.1"/>
    <property type="molecule type" value="Genomic_DNA"/>
</dbReference>
<proteinExistence type="predicted"/>
<evidence type="ECO:0000313" key="2">
    <source>
        <dbReference type="EMBL" id="OTF74713.1"/>
    </source>
</evidence>
<protein>
    <submittedName>
        <fullName evidence="2">Uncharacterized protein</fullName>
    </submittedName>
</protein>
<organism evidence="2 3">
    <name type="scientific">Euroglyphus maynei</name>
    <name type="common">Mayne's house dust mite</name>
    <dbReference type="NCBI Taxonomy" id="6958"/>
    <lineage>
        <taxon>Eukaryota</taxon>
        <taxon>Metazoa</taxon>
        <taxon>Ecdysozoa</taxon>
        <taxon>Arthropoda</taxon>
        <taxon>Chelicerata</taxon>
        <taxon>Arachnida</taxon>
        <taxon>Acari</taxon>
        <taxon>Acariformes</taxon>
        <taxon>Sarcoptiformes</taxon>
        <taxon>Astigmata</taxon>
        <taxon>Psoroptidia</taxon>
        <taxon>Analgoidea</taxon>
        <taxon>Pyroglyphidae</taxon>
        <taxon>Pyroglyphinae</taxon>
        <taxon>Euroglyphus</taxon>
    </lineage>
</organism>
<gene>
    <name evidence="2" type="ORF">BLA29_013916</name>
</gene>
<accession>A0A1Y3B478</accession>